<dbReference type="Proteomes" id="UP000887116">
    <property type="component" value="Unassembled WGS sequence"/>
</dbReference>
<evidence type="ECO:0000313" key="2">
    <source>
        <dbReference type="Proteomes" id="UP000887116"/>
    </source>
</evidence>
<evidence type="ECO:0000313" key="1">
    <source>
        <dbReference type="EMBL" id="GFQ73969.1"/>
    </source>
</evidence>
<dbReference type="EMBL" id="BMAO01031288">
    <property type="protein sequence ID" value="GFQ73969.1"/>
    <property type="molecule type" value="Genomic_DNA"/>
</dbReference>
<comment type="caution">
    <text evidence="1">The sequence shown here is derived from an EMBL/GenBank/DDBJ whole genome shotgun (WGS) entry which is preliminary data.</text>
</comment>
<accession>A0A8X6KHG5</accession>
<sequence length="134" mass="15161">MTDDTSHRHRTRLNDLTIAFSDAVYNEALIAIEDICIVIANLPLSHFGMHSPNQSASTLMNTEINREVQYHTVERAAIITRNVSLLTEVQRTTDDRLILAVSAGQGGFFLNFGCTRWNCQNIPHFANFRQNTIK</sequence>
<reference evidence="1" key="1">
    <citation type="submission" date="2020-07" db="EMBL/GenBank/DDBJ databases">
        <title>Multicomponent nature underlies the extraordinary mechanical properties of spider dragline silk.</title>
        <authorList>
            <person name="Kono N."/>
            <person name="Nakamura H."/>
            <person name="Mori M."/>
            <person name="Yoshida Y."/>
            <person name="Ohtoshi R."/>
            <person name="Malay A.D."/>
            <person name="Moran D.A.P."/>
            <person name="Tomita M."/>
            <person name="Numata K."/>
            <person name="Arakawa K."/>
        </authorList>
    </citation>
    <scope>NUCLEOTIDE SEQUENCE</scope>
</reference>
<name>A0A8X6KHG5_TRICU</name>
<gene>
    <name evidence="1" type="primary">AVEN_150533_1</name>
    <name evidence="1" type="ORF">TNCT_565041</name>
</gene>
<protein>
    <submittedName>
        <fullName evidence="1">Helitron_like_N domain-containing protein</fullName>
    </submittedName>
</protein>
<proteinExistence type="predicted"/>
<organism evidence="1 2">
    <name type="scientific">Trichonephila clavata</name>
    <name type="common">Joro spider</name>
    <name type="synonym">Nephila clavata</name>
    <dbReference type="NCBI Taxonomy" id="2740835"/>
    <lineage>
        <taxon>Eukaryota</taxon>
        <taxon>Metazoa</taxon>
        <taxon>Ecdysozoa</taxon>
        <taxon>Arthropoda</taxon>
        <taxon>Chelicerata</taxon>
        <taxon>Arachnida</taxon>
        <taxon>Araneae</taxon>
        <taxon>Araneomorphae</taxon>
        <taxon>Entelegynae</taxon>
        <taxon>Araneoidea</taxon>
        <taxon>Nephilidae</taxon>
        <taxon>Trichonephila</taxon>
    </lineage>
</organism>
<dbReference type="AlphaFoldDB" id="A0A8X6KHG5"/>
<dbReference type="OrthoDB" id="6422725at2759"/>
<keyword evidence="2" id="KW-1185">Reference proteome</keyword>